<organism evidence="1 2">
    <name type="scientific">Chaetomium tenue</name>
    <dbReference type="NCBI Taxonomy" id="1854479"/>
    <lineage>
        <taxon>Eukaryota</taxon>
        <taxon>Fungi</taxon>
        <taxon>Dikarya</taxon>
        <taxon>Ascomycota</taxon>
        <taxon>Pezizomycotina</taxon>
        <taxon>Sordariomycetes</taxon>
        <taxon>Sordariomycetidae</taxon>
        <taxon>Sordariales</taxon>
        <taxon>Chaetomiaceae</taxon>
        <taxon>Chaetomium</taxon>
    </lineage>
</organism>
<evidence type="ECO:0000313" key="1">
    <source>
        <dbReference type="EMBL" id="KAH6628817.1"/>
    </source>
</evidence>
<evidence type="ECO:0000313" key="2">
    <source>
        <dbReference type="Proteomes" id="UP000724584"/>
    </source>
</evidence>
<comment type="caution">
    <text evidence="1">The sequence shown here is derived from an EMBL/GenBank/DDBJ whole genome shotgun (WGS) entry which is preliminary data.</text>
</comment>
<reference evidence="1 2" key="1">
    <citation type="journal article" date="2021" name="Nat. Commun.">
        <title>Genetic determinants of endophytism in the Arabidopsis root mycobiome.</title>
        <authorList>
            <person name="Mesny F."/>
            <person name="Miyauchi S."/>
            <person name="Thiergart T."/>
            <person name="Pickel B."/>
            <person name="Atanasova L."/>
            <person name="Karlsson M."/>
            <person name="Huettel B."/>
            <person name="Barry K.W."/>
            <person name="Haridas S."/>
            <person name="Chen C."/>
            <person name="Bauer D."/>
            <person name="Andreopoulos W."/>
            <person name="Pangilinan J."/>
            <person name="LaButti K."/>
            <person name="Riley R."/>
            <person name="Lipzen A."/>
            <person name="Clum A."/>
            <person name="Drula E."/>
            <person name="Henrissat B."/>
            <person name="Kohler A."/>
            <person name="Grigoriev I.V."/>
            <person name="Martin F.M."/>
            <person name="Hacquard S."/>
        </authorList>
    </citation>
    <scope>NUCLEOTIDE SEQUENCE [LARGE SCALE GENOMIC DNA]</scope>
    <source>
        <strain evidence="1 2">MPI-SDFR-AT-0079</strain>
    </source>
</reference>
<name>A0ACB7P8B0_9PEZI</name>
<keyword evidence="2" id="KW-1185">Reference proteome</keyword>
<accession>A0ACB7P8B0</accession>
<proteinExistence type="predicted"/>
<dbReference type="Proteomes" id="UP000724584">
    <property type="component" value="Unassembled WGS sequence"/>
</dbReference>
<protein>
    <submittedName>
        <fullName evidence="1">Uncharacterized protein</fullName>
    </submittedName>
</protein>
<gene>
    <name evidence="1" type="ORF">F5144DRAFT_631889</name>
</gene>
<sequence>MPGVPFAAGPIAYRPNKSTSPPHPSTPRAAPGPQQPSRRCPPAPPPPTRLPPTLTSRRADICPKASVDNSVADAACLRPITSTASILDNAAFSTALLSAIPSLLPRRGALVHQHYRDIAADRVPVDQGTGRATMPRHWTNREHLYMKAPVAVGTGPVADERRPREWLSLSASSPVALSIPICRVTHSSTTPGHGRLNARQPLVKSNQPA</sequence>
<dbReference type="EMBL" id="JAGIZQ010000005">
    <property type="protein sequence ID" value="KAH6628817.1"/>
    <property type="molecule type" value="Genomic_DNA"/>
</dbReference>